<dbReference type="GO" id="GO:0006281">
    <property type="term" value="P:DNA repair"/>
    <property type="evidence" value="ECO:0007669"/>
    <property type="project" value="UniProtKB-KW"/>
</dbReference>
<protein>
    <recommendedName>
        <fullName evidence="4">Type-4 uracil-DNA glycosylase</fullName>
        <ecNumber evidence="3">3.2.2.27</ecNumber>
    </recommendedName>
</protein>
<evidence type="ECO:0000256" key="5">
    <source>
        <dbReference type="ARBA" id="ARBA00022485"/>
    </source>
</evidence>
<keyword evidence="6" id="KW-0479">Metal-binding</keyword>
<dbReference type="STRING" id="1802060.A2957_01100"/>
<evidence type="ECO:0000256" key="6">
    <source>
        <dbReference type="ARBA" id="ARBA00022723"/>
    </source>
</evidence>
<dbReference type="NCBIfam" id="TIGR00758">
    <property type="entry name" value="UDG_fam4"/>
    <property type="match status" value="1"/>
</dbReference>
<dbReference type="InterPro" id="IPR005273">
    <property type="entry name" value="Ura-DNA_glyco_family4"/>
</dbReference>
<accession>A0A1F7INS1</accession>
<evidence type="ECO:0000256" key="4">
    <source>
        <dbReference type="ARBA" id="ARBA00019403"/>
    </source>
</evidence>
<dbReference type="EMBL" id="MGAK01000008">
    <property type="protein sequence ID" value="OGK45009.1"/>
    <property type="molecule type" value="Genomic_DNA"/>
</dbReference>
<dbReference type="GO" id="GO:0046872">
    <property type="term" value="F:metal ion binding"/>
    <property type="evidence" value="ECO:0007669"/>
    <property type="project" value="UniProtKB-KW"/>
</dbReference>
<dbReference type="InterPro" id="IPR051536">
    <property type="entry name" value="UDG_Type-4/5"/>
</dbReference>
<dbReference type="SMART" id="SM00987">
    <property type="entry name" value="UreE_C"/>
    <property type="match status" value="1"/>
</dbReference>
<dbReference type="InterPro" id="IPR036895">
    <property type="entry name" value="Uracil-DNA_glycosylase-like_sf"/>
</dbReference>
<dbReference type="InterPro" id="IPR005122">
    <property type="entry name" value="Uracil-DNA_glycosylase-like"/>
</dbReference>
<evidence type="ECO:0000256" key="3">
    <source>
        <dbReference type="ARBA" id="ARBA00012030"/>
    </source>
</evidence>
<evidence type="ECO:0000256" key="9">
    <source>
        <dbReference type="ARBA" id="ARBA00023004"/>
    </source>
</evidence>
<dbReference type="SMART" id="SM00986">
    <property type="entry name" value="UDG"/>
    <property type="match status" value="1"/>
</dbReference>
<evidence type="ECO:0000256" key="7">
    <source>
        <dbReference type="ARBA" id="ARBA00022763"/>
    </source>
</evidence>
<sequence length="208" mass="23869">MKFNNDTNDPRYTELKKIYEEVLNLKKSPLYTYRTENNYHPVIGEGSHYAGIMFIGEAPGENEAKTGRPFAGAAGRILDELLTSIEASRKDVYITNIVKDRPPKNRDPLPEEIELYAPYLDRQINIIKPNCIATLGRYSMSYIMEHYGLKDQLRSISALHGKKFIITYGGKTITYIPLYHPAVALYTGSIKKVMFEDFKILKQFLNNH</sequence>
<comment type="similarity">
    <text evidence="2">Belongs to the uracil-DNA glycosylase (UDG) superfamily. Type 4 (UDGa) family.</text>
</comment>
<evidence type="ECO:0000313" key="13">
    <source>
        <dbReference type="EMBL" id="OGK45009.1"/>
    </source>
</evidence>
<keyword evidence="9" id="KW-0408">Iron</keyword>
<organism evidence="13 14">
    <name type="scientific">Candidatus Roizmanbacteria bacterium RIFCSPLOWO2_01_FULL_38_11</name>
    <dbReference type="NCBI Taxonomy" id="1802060"/>
    <lineage>
        <taxon>Bacteria</taxon>
        <taxon>Candidatus Roizmaniibacteriota</taxon>
    </lineage>
</organism>
<comment type="caution">
    <text evidence="13">The sequence shown here is derived from an EMBL/GenBank/DDBJ whole genome shotgun (WGS) entry which is preliminary data.</text>
</comment>
<evidence type="ECO:0000256" key="10">
    <source>
        <dbReference type="ARBA" id="ARBA00023014"/>
    </source>
</evidence>
<evidence type="ECO:0000256" key="8">
    <source>
        <dbReference type="ARBA" id="ARBA00022801"/>
    </source>
</evidence>
<keyword evidence="10" id="KW-0411">Iron-sulfur</keyword>
<keyword evidence="7" id="KW-0227">DNA damage</keyword>
<comment type="catalytic activity">
    <reaction evidence="1">
        <text>Hydrolyzes single-stranded DNA or mismatched double-stranded DNA and polynucleotides, releasing free uracil.</text>
        <dbReference type="EC" id="3.2.2.27"/>
    </reaction>
</comment>
<reference evidence="13 14" key="1">
    <citation type="journal article" date="2016" name="Nat. Commun.">
        <title>Thousands of microbial genomes shed light on interconnected biogeochemical processes in an aquifer system.</title>
        <authorList>
            <person name="Anantharaman K."/>
            <person name="Brown C.T."/>
            <person name="Hug L.A."/>
            <person name="Sharon I."/>
            <person name="Castelle C.J."/>
            <person name="Probst A.J."/>
            <person name="Thomas B.C."/>
            <person name="Singh A."/>
            <person name="Wilkins M.J."/>
            <person name="Karaoz U."/>
            <person name="Brodie E.L."/>
            <person name="Williams K.H."/>
            <person name="Hubbard S.S."/>
            <person name="Banfield J.F."/>
        </authorList>
    </citation>
    <scope>NUCLEOTIDE SEQUENCE [LARGE SCALE GENOMIC DNA]</scope>
</reference>
<keyword evidence="11" id="KW-0234">DNA repair</keyword>
<keyword evidence="8" id="KW-0378">Hydrolase</keyword>
<gene>
    <name evidence="13" type="ORF">A2957_01100</name>
</gene>
<dbReference type="GO" id="GO:0004844">
    <property type="term" value="F:uracil DNA N-glycosylase activity"/>
    <property type="evidence" value="ECO:0007669"/>
    <property type="project" value="UniProtKB-EC"/>
</dbReference>
<dbReference type="Pfam" id="PF03167">
    <property type="entry name" value="UDG"/>
    <property type="match status" value="1"/>
</dbReference>
<dbReference type="SUPFAM" id="SSF52141">
    <property type="entry name" value="Uracil-DNA glycosylase-like"/>
    <property type="match status" value="1"/>
</dbReference>
<evidence type="ECO:0000256" key="2">
    <source>
        <dbReference type="ARBA" id="ARBA00006521"/>
    </source>
</evidence>
<evidence type="ECO:0000259" key="12">
    <source>
        <dbReference type="SMART" id="SM00986"/>
    </source>
</evidence>
<proteinExistence type="inferred from homology"/>
<dbReference type="Proteomes" id="UP000179072">
    <property type="component" value="Unassembled WGS sequence"/>
</dbReference>
<dbReference type="PANTHER" id="PTHR33693:SF1">
    <property type="entry name" value="TYPE-4 URACIL-DNA GLYCOSYLASE"/>
    <property type="match status" value="1"/>
</dbReference>
<dbReference type="AlphaFoldDB" id="A0A1F7INS1"/>
<dbReference type="GO" id="GO:0051539">
    <property type="term" value="F:4 iron, 4 sulfur cluster binding"/>
    <property type="evidence" value="ECO:0007669"/>
    <property type="project" value="UniProtKB-KW"/>
</dbReference>
<dbReference type="CDD" id="cd10030">
    <property type="entry name" value="UDG-F4_TTUDGA_SPO1dp_like"/>
    <property type="match status" value="1"/>
</dbReference>
<evidence type="ECO:0000313" key="14">
    <source>
        <dbReference type="Proteomes" id="UP000179072"/>
    </source>
</evidence>
<evidence type="ECO:0000256" key="11">
    <source>
        <dbReference type="ARBA" id="ARBA00023204"/>
    </source>
</evidence>
<dbReference type="PANTHER" id="PTHR33693">
    <property type="entry name" value="TYPE-5 URACIL-DNA GLYCOSYLASE"/>
    <property type="match status" value="1"/>
</dbReference>
<evidence type="ECO:0000256" key="1">
    <source>
        <dbReference type="ARBA" id="ARBA00001400"/>
    </source>
</evidence>
<feature type="domain" description="Uracil-DNA glycosylase-like" evidence="12">
    <location>
        <begin position="43"/>
        <end position="199"/>
    </location>
</feature>
<name>A0A1F7INS1_9BACT</name>
<keyword evidence="5" id="KW-0004">4Fe-4S</keyword>
<dbReference type="EC" id="3.2.2.27" evidence="3"/>
<dbReference type="Gene3D" id="3.40.470.10">
    <property type="entry name" value="Uracil-DNA glycosylase-like domain"/>
    <property type="match status" value="1"/>
</dbReference>